<keyword evidence="6" id="KW-1185">Reference proteome</keyword>
<dbReference type="SUPFAM" id="SSF48008">
    <property type="entry name" value="GntR ligand-binding domain-like"/>
    <property type="match status" value="1"/>
</dbReference>
<dbReference type="InterPro" id="IPR036390">
    <property type="entry name" value="WH_DNA-bd_sf"/>
</dbReference>
<dbReference type="SUPFAM" id="SSF46785">
    <property type="entry name" value="Winged helix' DNA-binding domain"/>
    <property type="match status" value="1"/>
</dbReference>
<protein>
    <submittedName>
        <fullName evidence="5">GntR family transcriptional regulator</fullName>
    </submittedName>
</protein>
<gene>
    <name evidence="5" type="ORF">Ssi02_54270</name>
</gene>
<feature type="domain" description="HTH gntR-type" evidence="4">
    <location>
        <begin position="6"/>
        <end position="73"/>
    </location>
</feature>
<evidence type="ECO:0000313" key="5">
    <source>
        <dbReference type="EMBL" id="GII95196.1"/>
    </source>
</evidence>
<evidence type="ECO:0000259" key="4">
    <source>
        <dbReference type="PROSITE" id="PS50949"/>
    </source>
</evidence>
<organism evidence="5 6">
    <name type="scientific">Sinosporangium siamense</name>
    <dbReference type="NCBI Taxonomy" id="1367973"/>
    <lineage>
        <taxon>Bacteria</taxon>
        <taxon>Bacillati</taxon>
        <taxon>Actinomycetota</taxon>
        <taxon>Actinomycetes</taxon>
        <taxon>Streptosporangiales</taxon>
        <taxon>Streptosporangiaceae</taxon>
        <taxon>Sinosporangium</taxon>
    </lineage>
</organism>
<dbReference type="InterPro" id="IPR011711">
    <property type="entry name" value="GntR_C"/>
</dbReference>
<comment type="caution">
    <text evidence="5">The sequence shown here is derived from an EMBL/GenBank/DDBJ whole genome shotgun (WGS) entry which is preliminary data.</text>
</comment>
<evidence type="ECO:0000256" key="2">
    <source>
        <dbReference type="ARBA" id="ARBA00023125"/>
    </source>
</evidence>
<dbReference type="Gene3D" id="1.10.10.10">
    <property type="entry name" value="Winged helix-like DNA-binding domain superfamily/Winged helix DNA-binding domain"/>
    <property type="match status" value="1"/>
</dbReference>
<dbReference type="Pfam" id="PF07729">
    <property type="entry name" value="FCD"/>
    <property type="match status" value="1"/>
</dbReference>
<dbReference type="RefSeq" id="WP_204030279.1">
    <property type="nucleotide sequence ID" value="NZ_BOOW01000034.1"/>
</dbReference>
<evidence type="ECO:0000256" key="3">
    <source>
        <dbReference type="ARBA" id="ARBA00023163"/>
    </source>
</evidence>
<dbReference type="Proteomes" id="UP000606172">
    <property type="component" value="Unassembled WGS sequence"/>
</dbReference>
<dbReference type="EMBL" id="BOOW01000034">
    <property type="protein sequence ID" value="GII95196.1"/>
    <property type="molecule type" value="Genomic_DNA"/>
</dbReference>
<dbReference type="SMART" id="SM00345">
    <property type="entry name" value="HTH_GNTR"/>
    <property type="match status" value="1"/>
</dbReference>
<dbReference type="Pfam" id="PF00392">
    <property type="entry name" value="GntR"/>
    <property type="match status" value="1"/>
</dbReference>
<evidence type="ECO:0000256" key="1">
    <source>
        <dbReference type="ARBA" id="ARBA00023015"/>
    </source>
</evidence>
<dbReference type="InterPro" id="IPR008920">
    <property type="entry name" value="TF_FadR/GntR_C"/>
</dbReference>
<keyword evidence="3" id="KW-0804">Transcription</keyword>
<dbReference type="PANTHER" id="PTHR43537">
    <property type="entry name" value="TRANSCRIPTIONAL REGULATOR, GNTR FAMILY"/>
    <property type="match status" value="1"/>
</dbReference>
<dbReference type="InterPro" id="IPR036388">
    <property type="entry name" value="WH-like_DNA-bd_sf"/>
</dbReference>
<dbReference type="AlphaFoldDB" id="A0A919RJW5"/>
<dbReference type="Gene3D" id="1.20.120.530">
    <property type="entry name" value="GntR ligand-binding domain-like"/>
    <property type="match status" value="1"/>
</dbReference>
<keyword evidence="2" id="KW-0238">DNA-binding</keyword>
<dbReference type="GO" id="GO:0003677">
    <property type="term" value="F:DNA binding"/>
    <property type="evidence" value="ECO:0007669"/>
    <property type="project" value="UniProtKB-KW"/>
</dbReference>
<sequence>MSTSARSLTERVYTALRGEILAGRVTPGRKLKPSELSAAHGVSLNVVREALSRLAGERLVRALPQQGFAVVDVSVADLEDLTEVRATIEGSALRRSVERGDLAWEAALAAAHHRLAGTPMGDPERPGAVAEEWIRAHDEFHKATMAACGSPRMMEIVAGLAESAAIYRYWSRHYDEGRRDIAGEHRAIFEAVMARDADAACRLHQEHIRRTAGIVVAGVERGEG</sequence>
<reference evidence="5" key="1">
    <citation type="submission" date="2021-01" db="EMBL/GenBank/DDBJ databases">
        <title>Whole genome shotgun sequence of Sinosporangium siamense NBRC 109515.</title>
        <authorList>
            <person name="Komaki H."/>
            <person name="Tamura T."/>
        </authorList>
    </citation>
    <scope>NUCLEOTIDE SEQUENCE</scope>
    <source>
        <strain evidence="5">NBRC 109515</strain>
    </source>
</reference>
<name>A0A919RJW5_9ACTN</name>
<dbReference type="InterPro" id="IPR000524">
    <property type="entry name" value="Tscrpt_reg_HTH_GntR"/>
</dbReference>
<dbReference type="PROSITE" id="PS50949">
    <property type="entry name" value="HTH_GNTR"/>
    <property type="match status" value="1"/>
</dbReference>
<dbReference type="PANTHER" id="PTHR43537:SF24">
    <property type="entry name" value="GLUCONATE OPERON TRANSCRIPTIONAL REPRESSOR"/>
    <property type="match status" value="1"/>
</dbReference>
<keyword evidence="1" id="KW-0805">Transcription regulation</keyword>
<dbReference type="SMART" id="SM00895">
    <property type="entry name" value="FCD"/>
    <property type="match status" value="1"/>
</dbReference>
<proteinExistence type="predicted"/>
<evidence type="ECO:0000313" key="6">
    <source>
        <dbReference type="Proteomes" id="UP000606172"/>
    </source>
</evidence>
<dbReference type="GO" id="GO:0003700">
    <property type="term" value="F:DNA-binding transcription factor activity"/>
    <property type="evidence" value="ECO:0007669"/>
    <property type="project" value="InterPro"/>
</dbReference>
<accession>A0A919RJW5</accession>